<feature type="binding site" evidence="16">
    <location>
        <position position="5"/>
    </location>
    <ligand>
        <name>substrate</name>
    </ligand>
</feature>
<evidence type="ECO:0000313" key="22">
    <source>
        <dbReference type="Proteomes" id="UP000029622"/>
    </source>
</evidence>
<evidence type="ECO:0000256" key="5">
    <source>
        <dbReference type="ARBA" id="ARBA00022679"/>
    </source>
</evidence>
<evidence type="ECO:0000256" key="4">
    <source>
        <dbReference type="ARBA" id="ARBA00022516"/>
    </source>
</evidence>
<feature type="binding site" evidence="17">
    <location>
        <position position="5"/>
    </location>
    <ligand>
        <name>ATP</name>
        <dbReference type="ChEBI" id="CHEBI:30616"/>
    </ligand>
</feature>
<evidence type="ECO:0000256" key="9">
    <source>
        <dbReference type="ARBA" id="ARBA00022840"/>
    </source>
</evidence>
<evidence type="ECO:0000256" key="17">
    <source>
        <dbReference type="PIRSR" id="PIRSR600829-3"/>
    </source>
</evidence>
<evidence type="ECO:0000256" key="10">
    <source>
        <dbReference type="ARBA" id="ARBA00022989"/>
    </source>
</evidence>
<evidence type="ECO:0000256" key="1">
    <source>
        <dbReference type="ARBA" id="ARBA00004651"/>
    </source>
</evidence>
<keyword evidence="5" id="KW-0808">Transferase</keyword>
<keyword evidence="3" id="KW-1003">Cell membrane</keyword>
<evidence type="ECO:0000256" key="13">
    <source>
        <dbReference type="ARBA" id="ARBA00023209"/>
    </source>
</evidence>
<keyword evidence="13" id="KW-0594">Phospholipid biosynthesis</keyword>
<evidence type="ECO:0000256" key="14">
    <source>
        <dbReference type="ARBA" id="ARBA00023264"/>
    </source>
</evidence>
<comment type="similarity">
    <text evidence="2">Belongs to the bacterial diacylglycerol kinase family.</text>
</comment>
<dbReference type="Pfam" id="PF01219">
    <property type="entry name" value="DAGK_prokar"/>
    <property type="match status" value="1"/>
</dbReference>
<evidence type="ECO:0000256" key="15">
    <source>
        <dbReference type="PIRSR" id="PIRSR600829-1"/>
    </source>
</evidence>
<evidence type="ECO:0000256" key="16">
    <source>
        <dbReference type="PIRSR" id="PIRSR600829-2"/>
    </source>
</evidence>
<name>A0A096DLK5_9FIRM</name>
<keyword evidence="9 17" id="KW-0067">ATP-binding</keyword>
<feature type="binding site" evidence="17">
    <location>
        <position position="12"/>
    </location>
    <ligand>
        <name>ATP</name>
        <dbReference type="ChEBI" id="CHEBI:30616"/>
    </ligand>
</feature>
<dbReference type="Gene3D" id="1.10.287.3610">
    <property type="match status" value="1"/>
</dbReference>
<feature type="transmembrane region" description="Helical" evidence="19">
    <location>
        <begin position="29"/>
        <end position="46"/>
    </location>
</feature>
<evidence type="ECO:0000256" key="2">
    <source>
        <dbReference type="ARBA" id="ARBA00005967"/>
    </source>
</evidence>
<feature type="transmembrane region" description="Helical" evidence="19">
    <location>
        <begin position="91"/>
        <end position="112"/>
    </location>
</feature>
<reference evidence="21 22" key="1">
    <citation type="submission" date="2013-12" db="EMBL/GenBank/DDBJ databases">
        <title>Draft genome sequence of Caloranaerobacter sp. H53214.</title>
        <authorList>
            <person name="Jiang L.J."/>
            <person name="Shao Z.Z."/>
            <person name="Long M.N."/>
        </authorList>
    </citation>
    <scope>NUCLEOTIDE SEQUENCE [LARGE SCALE GENOMIC DNA]</scope>
    <source>
        <strain evidence="21 22">H53214</strain>
    </source>
</reference>
<comment type="cofactor">
    <cofactor evidence="18">
        <name>Mg(2+)</name>
        <dbReference type="ChEBI" id="CHEBI:18420"/>
    </cofactor>
    <text evidence="18">Mn(2+), Zn(2+), Cd(2+) and Co(2+) support activity to lesser extents.</text>
</comment>
<evidence type="ECO:0000256" key="7">
    <source>
        <dbReference type="ARBA" id="ARBA00022741"/>
    </source>
</evidence>
<feature type="binding site" evidence="18">
    <location>
        <position position="72"/>
    </location>
    <ligand>
        <name>a divalent metal cation</name>
        <dbReference type="ChEBI" id="CHEBI:60240"/>
    </ligand>
</feature>
<dbReference type="GO" id="GO:0005524">
    <property type="term" value="F:ATP binding"/>
    <property type="evidence" value="ECO:0007669"/>
    <property type="project" value="UniProtKB-KW"/>
</dbReference>
<comment type="subcellular location">
    <subcellularLocation>
        <location evidence="1">Cell membrane</location>
        <topology evidence="1">Multi-pass membrane protein</topology>
    </subcellularLocation>
</comment>
<dbReference type="InterPro" id="IPR036945">
    <property type="entry name" value="DAGK_sf"/>
</dbReference>
<feature type="binding site" evidence="16">
    <location>
        <position position="65"/>
    </location>
    <ligand>
        <name>substrate</name>
    </ligand>
</feature>
<keyword evidence="12 19" id="KW-0472">Membrane</keyword>
<feature type="active site" description="Proton acceptor" evidence="15">
    <location>
        <position position="65"/>
    </location>
</feature>
<dbReference type="Proteomes" id="UP000029622">
    <property type="component" value="Unassembled WGS sequence"/>
</dbReference>
<proteinExistence type="inferred from homology"/>
<dbReference type="RefSeq" id="WP_035163754.1">
    <property type="nucleotide sequence ID" value="NZ_AZTB01000037.1"/>
</dbReference>
<dbReference type="PANTHER" id="PTHR34299:SF1">
    <property type="entry name" value="DIACYLGLYCEROL KINASE"/>
    <property type="match status" value="1"/>
</dbReference>
<keyword evidence="14" id="KW-1208">Phospholipid metabolism</keyword>
<keyword evidence="18" id="KW-0479">Metal-binding</keyword>
<keyword evidence="4" id="KW-0444">Lipid biosynthesis</keyword>
<dbReference type="STRING" id="1156417.Y919_07830"/>
<evidence type="ECO:0000256" key="18">
    <source>
        <dbReference type="PIRSR" id="PIRSR600829-4"/>
    </source>
</evidence>
<accession>A0A096DLK5</accession>
<dbReference type="GO" id="GO:0008654">
    <property type="term" value="P:phospholipid biosynthetic process"/>
    <property type="evidence" value="ECO:0007669"/>
    <property type="project" value="UniProtKB-KW"/>
</dbReference>
<keyword evidence="6 19" id="KW-0812">Transmembrane</keyword>
<feature type="binding site" evidence="17">
    <location>
        <position position="72"/>
    </location>
    <ligand>
        <name>ATP</name>
        <dbReference type="ChEBI" id="CHEBI:30616"/>
    </ligand>
</feature>
<comment type="caution">
    <text evidence="21">The sequence shown here is derived from an EMBL/GenBank/DDBJ whole genome shotgun (WGS) entry which is preliminary data.</text>
</comment>
<dbReference type="SUPFAM" id="SSF48317">
    <property type="entry name" value="Acid phosphatase/Vanadium-dependent haloperoxidase"/>
    <property type="match status" value="1"/>
</dbReference>
<dbReference type="CDD" id="cd14266">
    <property type="entry name" value="UDPK_IM_PAP2_like"/>
    <property type="match status" value="1"/>
</dbReference>
<feature type="transmembrane region" description="Helical" evidence="19">
    <location>
        <begin position="132"/>
        <end position="149"/>
    </location>
</feature>
<feature type="domain" description="Phosphatidic acid phosphatase type 2/haloperoxidase" evidence="20">
    <location>
        <begin position="159"/>
        <end position="230"/>
    </location>
</feature>
<evidence type="ECO:0000313" key="21">
    <source>
        <dbReference type="EMBL" id="KGG80156.1"/>
    </source>
</evidence>
<keyword evidence="10 19" id="KW-1133">Transmembrane helix</keyword>
<dbReference type="InterPro" id="IPR000326">
    <property type="entry name" value="PAP2/HPO"/>
</dbReference>
<evidence type="ECO:0000256" key="19">
    <source>
        <dbReference type="SAM" id="Phobius"/>
    </source>
</evidence>
<keyword evidence="8 21" id="KW-0418">Kinase</keyword>
<dbReference type="Gene3D" id="1.20.144.10">
    <property type="entry name" value="Phosphatidic acid phosphatase type 2/haloperoxidase"/>
    <property type="match status" value="1"/>
</dbReference>
<evidence type="ECO:0000259" key="20">
    <source>
        <dbReference type="Pfam" id="PF01569"/>
    </source>
</evidence>
<feature type="transmembrane region" description="Helical" evidence="19">
    <location>
        <begin position="210"/>
        <end position="231"/>
    </location>
</feature>
<evidence type="ECO:0000256" key="8">
    <source>
        <dbReference type="ARBA" id="ARBA00022777"/>
    </source>
</evidence>
<dbReference type="AlphaFoldDB" id="A0A096DLK5"/>
<sequence length="232" mass="25493">MKVRRLIDSFNYAVSGIIYTLKTQRNMKIHFISAFLVLFLSLFLNFSRMELLLLIFAISLVIIAEMINTSIEKTIDLITNEYHPLAEIAKNVAAGAVLISAINSIVVAYLLLFDRVNPYTSLIIMKIKNSPIHLTFISIFLILIVTIYVKTLTKTGTPFKGGLVSGHAAVAFATATAITFIGENTLVTTLSFLIAFLVGQSRIEGGIHSTSQVFFGALLGILLTVLVFQFIG</sequence>
<dbReference type="GO" id="GO:0016301">
    <property type="term" value="F:kinase activity"/>
    <property type="evidence" value="ECO:0007669"/>
    <property type="project" value="UniProtKB-KW"/>
</dbReference>
<dbReference type="GO" id="GO:0005886">
    <property type="term" value="C:plasma membrane"/>
    <property type="evidence" value="ECO:0007669"/>
    <property type="project" value="UniProtKB-SubCell"/>
</dbReference>
<keyword evidence="7 17" id="KW-0547">Nucleotide-binding</keyword>
<evidence type="ECO:0000256" key="3">
    <source>
        <dbReference type="ARBA" id="ARBA00022475"/>
    </source>
</evidence>
<evidence type="ECO:0000256" key="12">
    <source>
        <dbReference type="ARBA" id="ARBA00023136"/>
    </source>
</evidence>
<feature type="transmembrane region" description="Helical" evidence="19">
    <location>
        <begin position="169"/>
        <end position="198"/>
    </location>
</feature>
<dbReference type="PANTHER" id="PTHR34299">
    <property type="entry name" value="DIACYLGLYCEROL KINASE"/>
    <property type="match status" value="1"/>
</dbReference>
<keyword evidence="11" id="KW-0443">Lipid metabolism</keyword>
<dbReference type="EMBL" id="AZTB01000037">
    <property type="protein sequence ID" value="KGG80156.1"/>
    <property type="molecule type" value="Genomic_DNA"/>
</dbReference>
<feature type="transmembrane region" description="Helical" evidence="19">
    <location>
        <begin position="51"/>
        <end position="71"/>
    </location>
</feature>
<dbReference type="Pfam" id="PF01569">
    <property type="entry name" value="PAP2"/>
    <property type="match status" value="1"/>
</dbReference>
<dbReference type="InterPro" id="IPR036938">
    <property type="entry name" value="PAP2/HPO_sf"/>
</dbReference>
<gene>
    <name evidence="21" type="ORF">Y919_07830</name>
</gene>
<dbReference type="InterPro" id="IPR000829">
    <property type="entry name" value="DAGK"/>
</dbReference>
<keyword evidence="18" id="KW-0460">Magnesium</keyword>
<feature type="binding site" evidence="17">
    <location>
        <begin position="81"/>
        <end position="83"/>
    </location>
    <ligand>
        <name>ATP</name>
        <dbReference type="ChEBI" id="CHEBI:30616"/>
    </ligand>
</feature>
<evidence type="ECO:0000256" key="11">
    <source>
        <dbReference type="ARBA" id="ARBA00023098"/>
    </source>
</evidence>
<evidence type="ECO:0000256" key="6">
    <source>
        <dbReference type="ARBA" id="ARBA00022692"/>
    </source>
</evidence>
<dbReference type="GO" id="GO:0046872">
    <property type="term" value="F:metal ion binding"/>
    <property type="evidence" value="ECO:0007669"/>
    <property type="project" value="UniProtKB-KW"/>
</dbReference>
<protein>
    <submittedName>
        <fullName evidence="21">Diacylglycerol kinase</fullName>
    </submittedName>
</protein>
<organism evidence="21 22">
    <name type="scientific">Caloranaerobacter azorensis H53214</name>
    <dbReference type="NCBI Taxonomy" id="1156417"/>
    <lineage>
        <taxon>Bacteria</taxon>
        <taxon>Bacillati</taxon>
        <taxon>Bacillota</taxon>
        <taxon>Tissierellia</taxon>
        <taxon>Tissierellales</taxon>
        <taxon>Thermohalobacteraceae</taxon>
        <taxon>Caloranaerobacter</taxon>
    </lineage>
</organism>